<evidence type="ECO:0000256" key="1">
    <source>
        <dbReference type="ARBA" id="ARBA00004571"/>
    </source>
</evidence>
<dbReference type="InterPro" id="IPR037066">
    <property type="entry name" value="Plug_dom_sf"/>
</dbReference>
<dbReference type="PROSITE" id="PS52016">
    <property type="entry name" value="TONB_DEPENDENT_REC_3"/>
    <property type="match status" value="1"/>
</dbReference>
<comment type="caution">
    <text evidence="16">The sequence shown here is derived from an EMBL/GenBank/DDBJ whole genome shotgun (WGS) entry which is preliminary data.</text>
</comment>
<evidence type="ECO:0000256" key="8">
    <source>
        <dbReference type="ARBA" id="ARBA00023136"/>
    </source>
</evidence>
<dbReference type="Gene3D" id="2.170.130.10">
    <property type="entry name" value="TonB-dependent receptor, plug domain"/>
    <property type="match status" value="1"/>
</dbReference>
<comment type="similarity">
    <text evidence="2 10 12">Belongs to the TonB-dependent receptor family.</text>
</comment>
<evidence type="ECO:0000256" key="12">
    <source>
        <dbReference type="RuleBase" id="RU003357"/>
    </source>
</evidence>
<keyword evidence="17" id="KW-1185">Reference proteome</keyword>
<dbReference type="PROSITE" id="PS01156">
    <property type="entry name" value="TONB_DEPENDENT_REC_2"/>
    <property type="match status" value="1"/>
</dbReference>
<evidence type="ECO:0000256" key="2">
    <source>
        <dbReference type="ARBA" id="ARBA00009810"/>
    </source>
</evidence>
<name>A0AA41W5T0_9GAMM</name>
<proteinExistence type="inferred from homology"/>
<evidence type="ECO:0000256" key="10">
    <source>
        <dbReference type="PROSITE-ProRule" id="PRU01360"/>
    </source>
</evidence>
<dbReference type="Pfam" id="PF07715">
    <property type="entry name" value="Plug"/>
    <property type="match status" value="1"/>
</dbReference>
<evidence type="ECO:0000256" key="5">
    <source>
        <dbReference type="ARBA" id="ARBA00022692"/>
    </source>
</evidence>
<dbReference type="InterPro" id="IPR039426">
    <property type="entry name" value="TonB-dep_rcpt-like"/>
</dbReference>
<dbReference type="Pfam" id="PF00593">
    <property type="entry name" value="TonB_dep_Rec_b-barrel"/>
    <property type="match status" value="1"/>
</dbReference>
<dbReference type="PANTHER" id="PTHR30069">
    <property type="entry name" value="TONB-DEPENDENT OUTER MEMBRANE RECEPTOR"/>
    <property type="match status" value="1"/>
</dbReference>
<evidence type="ECO:0000256" key="9">
    <source>
        <dbReference type="ARBA" id="ARBA00023237"/>
    </source>
</evidence>
<keyword evidence="16" id="KW-0675">Receptor</keyword>
<evidence type="ECO:0000259" key="15">
    <source>
        <dbReference type="Pfam" id="PF07715"/>
    </source>
</evidence>
<dbReference type="Proteomes" id="UP001165393">
    <property type="component" value="Unassembled WGS sequence"/>
</dbReference>
<comment type="subcellular location">
    <subcellularLocation>
        <location evidence="1 10">Cell outer membrane</location>
        <topology evidence="1 10">Multi-pass membrane protein</topology>
    </subcellularLocation>
</comment>
<dbReference type="CDD" id="cd01347">
    <property type="entry name" value="ligand_gated_channel"/>
    <property type="match status" value="1"/>
</dbReference>
<dbReference type="AlphaFoldDB" id="A0AA41W5T0"/>
<keyword evidence="7 12" id="KW-0798">TonB box</keyword>
<dbReference type="GO" id="GO:0015344">
    <property type="term" value="F:siderophore uptake transmembrane transporter activity"/>
    <property type="evidence" value="ECO:0007669"/>
    <property type="project" value="TreeGrafter"/>
</dbReference>
<reference evidence="16 17" key="1">
    <citation type="journal article" date="2013" name="Antonie Van Leeuwenhoek">
        <title>Echinimonas agarilytica gen. nov., sp. nov., a new gammaproteobacterium isolated from the sea urchin Strongylocentrotus intermedius.</title>
        <authorList>
            <person name="Nedashkovskaya O.I."/>
            <person name="Stenkova A.M."/>
            <person name="Zhukova N.V."/>
            <person name="Van Trappen S."/>
            <person name="Lee J.S."/>
            <person name="Kim S.B."/>
        </authorList>
    </citation>
    <scope>NUCLEOTIDE SEQUENCE [LARGE SCALE GENOMIC DNA]</scope>
    <source>
        <strain evidence="16 17">KMM 6351</strain>
    </source>
</reference>
<evidence type="ECO:0000259" key="14">
    <source>
        <dbReference type="Pfam" id="PF00593"/>
    </source>
</evidence>
<organism evidence="16 17">
    <name type="scientific">Echinimonas agarilytica</name>
    <dbReference type="NCBI Taxonomy" id="1215918"/>
    <lineage>
        <taxon>Bacteria</taxon>
        <taxon>Pseudomonadati</taxon>
        <taxon>Pseudomonadota</taxon>
        <taxon>Gammaproteobacteria</taxon>
        <taxon>Alteromonadales</taxon>
        <taxon>Echinimonadaceae</taxon>
        <taxon>Echinimonas</taxon>
    </lineage>
</organism>
<keyword evidence="3 10" id="KW-0813">Transport</keyword>
<gene>
    <name evidence="16" type="ORF">NAF29_06950</name>
</gene>
<accession>A0AA41W5T0</accession>
<evidence type="ECO:0000256" key="13">
    <source>
        <dbReference type="SAM" id="SignalP"/>
    </source>
</evidence>
<evidence type="ECO:0000256" key="6">
    <source>
        <dbReference type="ARBA" id="ARBA00022729"/>
    </source>
</evidence>
<dbReference type="RefSeq" id="WP_251260757.1">
    <property type="nucleotide sequence ID" value="NZ_JAMQGP010000002.1"/>
</dbReference>
<feature type="domain" description="TonB-dependent receptor-like beta-barrel" evidence="14">
    <location>
        <begin position="243"/>
        <end position="662"/>
    </location>
</feature>
<dbReference type="Gene3D" id="2.40.170.20">
    <property type="entry name" value="TonB-dependent receptor, beta-barrel domain"/>
    <property type="match status" value="1"/>
</dbReference>
<keyword evidence="4 10" id="KW-1134">Transmembrane beta strand</keyword>
<evidence type="ECO:0000313" key="16">
    <source>
        <dbReference type="EMBL" id="MCM2679407.1"/>
    </source>
</evidence>
<dbReference type="GO" id="GO:0044718">
    <property type="term" value="P:siderophore transmembrane transport"/>
    <property type="evidence" value="ECO:0007669"/>
    <property type="project" value="TreeGrafter"/>
</dbReference>
<evidence type="ECO:0000256" key="7">
    <source>
        <dbReference type="ARBA" id="ARBA00023077"/>
    </source>
</evidence>
<dbReference type="InterPro" id="IPR012910">
    <property type="entry name" value="Plug_dom"/>
</dbReference>
<keyword evidence="6 13" id="KW-0732">Signal</keyword>
<keyword evidence="9 10" id="KW-0998">Cell outer membrane</keyword>
<feature type="chain" id="PRO_5041370625" evidence="13">
    <location>
        <begin position="27"/>
        <end position="704"/>
    </location>
</feature>
<dbReference type="InterPro" id="IPR036942">
    <property type="entry name" value="Beta-barrel_TonB_sf"/>
</dbReference>
<evidence type="ECO:0000256" key="11">
    <source>
        <dbReference type="PROSITE-ProRule" id="PRU10144"/>
    </source>
</evidence>
<evidence type="ECO:0000313" key="17">
    <source>
        <dbReference type="Proteomes" id="UP001165393"/>
    </source>
</evidence>
<keyword evidence="8 10" id="KW-0472">Membrane</keyword>
<dbReference type="InterPro" id="IPR000531">
    <property type="entry name" value="Beta-barrel_TonB"/>
</dbReference>
<evidence type="ECO:0000256" key="3">
    <source>
        <dbReference type="ARBA" id="ARBA00022448"/>
    </source>
</evidence>
<feature type="signal peptide" evidence="13">
    <location>
        <begin position="1"/>
        <end position="26"/>
    </location>
</feature>
<dbReference type="GO" id="GO:0009279">
    <property type="term" value="C:cell outer membrane"/>
    <property type="evidence" value="ECO:0007669"/>
    <property type="project" value="UniProtKB-SubCell"/>
</dbReference>
<feature type="domain" description="TonB-dependent receptor plug" evidence="15">
    <location>
        <begin position="49"/>
        <end position="140"/>
    </location>
</feature>
<evidence type="ECO:0000256" key="4">
    <source>
        <dbReference type="ARBA" id="ARBA00022452"/>
    </source>
</evidence>
<sequence>MSTLRLHPCAIAVAVSAAVFTQLSYAQDEQSSESVERISVWSTAIKASSMYMSGEDLANKQADHISDLLRSIPGVDVGGAHSLNQRITIRSMDDKDLDISIDGAKQNTYMYHHMGNLQIHADILKSVDIDVGTNSVINGGLGGSVKFETKQARELLNEGQDFGGRVQLSAGDNSGTNYSASGYGVFSENFDFLAYYNHVDRDNYDVGGGKIKGADGQVIDGTDGKVRGLEGELDDALIKFGWNLASNQRIQLSYEKYKDEGDYSYRPDMGLATDQAITDSLQIPLLWPTELTRDTITLNYELTTDATLLKAAVYSNTSELWRDETGYAQNPDYAAWAGIITGEAKNTGINAIAETAFDGNIEHDVTYGFDYVKHETDYRGKYPASTDTSDEEATNLAFFVQDRITLNQYFAVIPGLRYDRYDIDSVVVDNDFNDTSLALALEYQAADNLLVKLSATELFKGPEIGEVFVGAGLFDTANPGIDAETGVNYEFSFAYRSEALITGTLSLGATVFKTDINDYIYDYATPPEGVDARSWKDNIGDMEVDGFEAYATYSLGGFDGTVTFSRAESELDAFDAYADLDGARLDRQQGDTVSANINYSFDSIAASVFWEVLYVDDVDPELDLDGATLDNSKDGYTVHNVSARWEPETVEGLTIIAGVDNVFDEFYASQSSRTGVSFHPRFGELYLQDFEPGRNIKATVSYQF</sequence>
<keyword evidence="5 10" id="KW-0812">Transmembrane</keyword>
<feature type="short sequence motif" description="TonB C-terminal box" evidence="11">
    <location>
        <begin position="687"/>
        <end position="704"/>
    </location>
</feature>
<dbReference type="InterPro" id="IPR010917">
    <property type="entry name" value="TonB_rcpt_CS"/>
</dbReference>
<dbReference type="SUPFAM" id="SSF56935">
    <property type="entry name" value="Porins"/>
    <property type="match status" value="1"/>
</dbReference>
<dbReference type="PANTHER" id="PTHR30069:SF41">
    <property type="entry name" value="HEME_HEMOPEXIN UTILIZATION PROTEIN C"/>
    <property type="match status" value="1"/>
</dbReference>
<protein>
    <submittedName>
        <fullName evidence="16">TonB-dependent receptor</fullName>
    </submittedName>
</protein>
<dbReference type="EMBL" id="JAMQGP010000002">
    <property type="protein sequence ID" value="MCM2679407.1"/>
    <property type="molecule type" value="Genomic_DNA"/>
</dbReference>